<dbReference type="Proteomes" id="UP001143304">
    <property type="component" value="Unassembled WGS sequence"/>
</dbReference>
<evidence type="ECO:0000313" key="2">
    <source>
        <dbReference type="Proteomes" id="UP001143304"/>
    </source>
</evidence>
<gene>
    <name evidence="1" type="ORF">EYC82_09915</name>
</gene>
<comment type="caution">
    <text evidence="1">The sequence shown here is derived from an EMBL/GenBank/DDBJ whole genome shotgun (WGS) entry which is preliminary data.</text>
</comment>
<protein>
    <recommendedName>
        <fullName evidence="3">Cystatin domain-containing protein</fullName>
    </recommendedName>
</protein>
<dbReference type="EMBL" id="SHNO01000001">
    <property type="protein sequence ID" value="MCX2977669.1"/>
    <property type="molecule type" value="Genomic_DNA"/>
</dbReference>
<evidence type="ECO:0008006" key="3">
    <source>
        <dbReference type="Google" id="ProtNLM"/>
    </source>
</evidence>
<organism evidence="1 2">
    <name type="scientific">Candidatus Marimicrobium litorale</name>
    <dbReference type="NCBI Taxonomy" id="2518991"/>
    <lineage>
        <taxon>Bacteria</taxon>
        <taxon>Pseudomonadati</taxon>
        <taxon>Pseudomonadota</taxon>
        <taxon>Gammaproteobacteria</taxon>
        <taxon>Cellvibrionales</taxon>
        <taxon>Halieaceae</taxon>
        <taxon>Marimicrobium</taxon>
    </lineage>
</organism>
<reference evidence="1" key="1">
    <citation type="submission" date="2019-02" db="EMBL/GenBank/DDBJ databases">
        <authorList>
            <person name="Li S.-H."/>
        </authorList>
    </citation>
    <scope>NUCLEOTIDE SEQUENCE</scope>
    <source>
        <strain evidence="1">IMCC11814</strain>
    </source>
</reference>
<sequence>MDRSEAHQLADGELKSIKSGGYALASEHLDTAMLKTVTSATGATYEIELSYQWKGAEHEEILIICRVTTKKWFTHQYIEESVTLASA</sequence>
<proteinExistence type="predicted"/>
<keyword evidence="2" id="KW-1185">Reference proteome</keyword>
<dbReference type="RefSeq" id="WP_279249379.1">
    <property type="nucleotide sequence ID" value="NZ_SHNO01000001.1"/>
</dbReference>
<name>A0ABT3T856_9GAMM</name>
<evidence type="ECO:0000313" key="1">
    <source>
        <dbReference type="EMBL" id="MCX2977669.1"/>
    </source>
</evidence>
<accession>A0ABT3T856</accession>